<dbReference type="GO" id="GO:0046872">
    <property type="term" value="F:metal ion binding"/>
    <property type="evidence" value="ECO:0007669"/>
    <property type="project" value="UniProtKB-KW"/>
</dbReference>
<dbReference type="GO" id="GO:0004614">
    <property type="term" value="F:phosphoglucomutase activity"/>
    <property type="evidence" value="ECO:0007669"/>
    <property type="project" value="InterPro"/>
</dbReference>
<name>A0A6V7P4A6_ANACO</name>
<evidence type="ECO:0000313" key="7">
    <source>
        <dbReference type="EMBL" id="CAD1825662.1"/>
    </source>
</evidence>
<dbReference type="GO" id="GO:0005975">
    <property type="term" value="P:carbohydrate metabolic process"/>
    <property type="evidence" value="ECO:0007669"/>
    <property type="project" value="InterPro"/>
</dbReference>
<dbReference type="GO" id="GO:0005829">
    <property type="term" value="C:cytosol"/>
    <property type="evidence" value="ECO:0007669"/>
    <property type="project" value="TreeGrafter"/>
</dbReference>
<keyword evidence="5" id="KW-0119">Carbohydrate metabolism</keyword>
<dbReference type="AlphaFoldDB" id="A0A6V7P4A6"/>
<comment type="cofactor">
    <cofactor evidence="1">
        <name>Mg(2+)</name>
        <dbReference type="ChEBI" id="CHEBI:18420"/>
    </cofactor>
</comment>
<dbReference type="PANTHER" id="PTHR22573:SF59">
    <property type="entry name" value="PHOSPHOGLUCOMUTASE, CHLOROPLASTIC"/>
    <property type="match status" value="1"/>
</dbReference>
<evidence type="ECO:0000256" key="1">
    <source>
        <dbReference type="ARBA" id="ARBA00001946"/>
    </source>
</evidence>
<gene>
    <name evidence="7" type="ORF">CB5_LOCUS8873</name>
</gene>
<dbReference type="PANTHER" id="PTHR22573">
    <property type="entry name" value="PHOSPHOHEXOMUTASE FAMILY MEMBER"/>
    <property type="match status" value="1"/>
</dbReference>
<feature type="region of interest" description="Disordered" evidence="6">
    <location>
        <begin position="244"/>
        <end position="313"/>
    </location>
</feature>
<feature type="compositionally biased region" description="Pro residues" evidence="6">
    <location>
        <begin position="244"/>
        <end position="260"/>
    </location>
</feature>
<evidence type="ECO:0000256" key="3">
    <source>
        <dbReference type="ARBA" id="ARBA00022842"/>
    </source>
</evidence>
<evidence type="ECO:0000256" key="5">
    <source>
        <dbReference type="ARBA" id="ARBA00023277"/>
    </source>
</evidence>
<evidence type="ECO:0000256" key="4">
    <source>
        <dbReference type="ARBA" id="ARBA00023235"/>
    </source>
</evidence>
<proteinExistence type="predicted"/>
<evidence type="ECO:0000256" key="2">
    <source>
        <dbReference type="ARBA" id="ARBA00022723"/>
    </source>
</evidence>
<keyword evidence="3" id="KW-0460">Magnesium</keyword>
<dbReference type="EMBL" id="LR862145">
    <property type="protein sequence ID" value="CAD1825662.1"/>
    <property type="molecule type" value="Genomic_DNA"/>
</dbReference>
<keyword evidence="4" id="KW-0413">Isomerase</keyword>
<evidence type="ECO:0000256" key="6">
    <source>
        <dbReference type="SAM" id="MobiDB-lite"/>
    </source>
</evidence>
<dbReference type="InterPro" id="IPR045244">
    <property type="entry name" value="PGM"/>
</dbReference>
<accession>A0A6V7P4A6</accession>
<feature type="compositionally biased region" description="Low complexity" evidence="6">
    <location>
        <begin position="292"/>
        <end position="304"/>
    </location>
</feature>
<dbReference type="Gene3D" id="3.30.310.50">
    <property type="entry name" value="Alpha-D-phosphohexomutase, C-terminal domain"/>
    <property type="match status" value="1"/>
</dbReference>
<protein>
    <submittedName>
        <fullName evidence="7">Uncharacterized protein</fullName>
    </submittedName>
</protein>
<reference evidence="7" key="1">
    <citation type="submission" date="2020-07" db="EMBL/GenBank/DDBJ databases">
        <authorList>
            <person name="Lin J."/>
        </authorList>
    </citation>
    <scope>NUCLEOTIDE SEQUENCE</scope>
</reference>
<feature type="region of interest" description="Disordered" evidence="6">
    <location>
        <begin position="133"/>
        <end position="189"/>
    </location>
</feature>
<keyword evidence="2" id="KW-0479">Metal-binding</keyword>
<organism evidence="7">
    <name type="scientific">Ananas comosus var. bracteatus</name>
    <name type="common">red pineapple</name>
    <dbReference type="NCBI Taxonomy" id="296719"/>
    <lineage>
        <taxon>Eukaryota</taxon>
        <taxon>Viridiplantae</taxon>
        <taxon>Streptophyta</taxon>
        <taxon>Embryophyta</taxon>
        <taxon>Tracheophyta</taxon>
        <taxon>Spermatophyta</taxon>
        <taxon>Magnoliopsida</taxon>
        <taxon>Liliopsida</taxon>
        <taxon>Poales</taxon>
        <taxon>Bromeliaceae</taxon>
        <taxon>Bromelioideae</taxon>
        <taxon>Ananas</taxon>
    </lineage>
</organism>
<sequence length="542" mass="59635">MSIFFFRPAEEAGCFFGGTEASGERGLLPAELCPDPLALPPIFGCTRGGLGEREVLLPGTFACKGEREDPASKRPGKKFFASCVTPTTVSSSPGEDEDELSIVCAGISEDIPNCPVAVVDPERNAISLYAGKDLRRSPPERSPAITTRNRRGREPLRSFNGGCEQRPTQAHPLLHPRPSPPHSLPPHTTSTAAVLASAGRCRARLRLRLQAYAPWGSRMIPPISGSIVSGACVVYDAPPPPMNMPLPPPPRNMSPPPPKFFAPQSAPKIESSNLGLNDSIPPPLSTRTAATKSSSVQSPPKKQVTANTNGESVSDTLLKLKEYGDEDDDADEAEELVKSSPVSNQCRNRFGLLTTAVDNLHQNQLAAKYMGTLFRLLIELQVTCEIYEVTYSEIKIADIPDIDLSSLGVTTYGNFTIEVIDPISDYQELLESVFDFQLIKDLLSRPYFRVVLAWLSIIAYRNKDKKVGEKLVSVADIAKEHWATYGRNFFSRYDYEASIRSLLSRWKCGSEARPSVCFHRWIKDYISSFGDWISRRNSTSVN</sequence>
<feature type="compositionally biased region" description="Pro residues" evidence="6">
    <location>
        <begin position="175"/>
        <end position="184"/>
    </location>
</feature>